<name>A0AAV2E735_9ROSI</name>
<proteinExistence type="predicted"/>
<keyword evidence="2" id="KW-1185">Reference proteome</keyword>
<gene>
    <name evidence="1" type="ORF">LTRI10_LOCUS23008</name>
</gene>
<evidence type="ECO:0000313" key="1">
    <source>
        <dbReference type="EMBL" id="CAL1381639.1"/>
    </source>
</evidence>
<sequence length="147" mass="16754">MYLERKDSFPLDCSWDSERLRRRHEAPELVPTTDQGSVTRDFPQQHQLEDLDEITCWSCNDDAVITFYSFRFVLSTGQPPYKLIECGFEVSRLFVVGAEWSTLKSALIRMSFLPLALKGNNLGTRTEISGEIALQLAVGDRMIGFSQ</sequence>
<protein>
    <submittedName>
        <fullName evidence="1">Uncharacterized protein</fullName>
    </submittedName>
</protein>
<accession>A0AAV2E735</accession>
<dbReference type="AlphaFoldDB" id="A0AAV2E735"/>
<reference evidence="1 2" key="1">
    <citation type="submission" date="2024-04" db="EMBL/GenBank/DDBJ databases">
        <authorList>
            <person name="Fracassetti M."/>
        </authorList>
    </citation>
    <scope>NUCLEOTIDE SEQUENCE [LARGE SCALE GENOMIC DNA]</scope>
</reference>
<evidence type="ECO:0000313" key="2">
    <source>
        <dbReference type="Proteomes" id="UP001497516"/>
    </source>
</evidence>
<dbReference type="Proteomes" id="UP001497516">
    <property type="component" value="Chromosome 4"/>
</dbReference>
<organism evidence="1 2">
    <name type="scientific">Linum trigynum</name>
    <dbReference type="NCBI Taxonomy" id="586398"/>
    <lineage>
        <taxon>Eukaryota</taxon>
        <taxon>Viridiplantae</taxon>
        <taxon>Streptophyta</taxon>
        <taxon>Embryophyta</taxon>
        <taxon>Tracheophyta</taxon>
        <taxon>Spermatophyta</taxon>
        <taxon>Magnoliopsida</taxon>
        <taxon>eudicotyledons</taxon>
        <taxon>Gunneridae</taxon>
        <taxon>Pentapetalae</taxon>
        <taxon>rosids</taxon>
        <taxon>fabids</taxon>
        <taxon>Malpighiales</taxon>
        <taxon>Linaceae</taxon>
        <taxon>Linum</taxon>
    </lineage>
</organism>
<dbReference type="EMBL" id="OZ034817">
    <property type="protein sequence ID" value="CAL1381639.1"/>
    <property type="molecule type" value="Genomic_DNA"/>
</dbReference>